<evidence type="ECO:0000313" key="16">
    <source>
        <dbReference type="EMBL" id="MTV54194.1"/>
    </source>
</evidence>
<evidence type="ECO:0000256" key="12">
    <source>
        <dbReference type="SAM" id="SignalP"/>
    </source>
</evidence>
<evidence type="ECO:0000313" key="18">
    <source>
        <dbReference type="Proteomes" id="UP000622638"/>
    </source>
</evidence>
<feature type="chain" id="PRO_5026208219" evidence="12">
    <location>
        <begin position="26"/>
        <end position="946"/>
    </location>
</feature>
<feature type="domain" description="TonB-dependent receptor-like beta-barrel" evidence="13">
    <location>
        <begin position="395"/>
        <end position="902"/>
    </location>
</feature>
<keyword evidence="8 16" id="KW-0675">Receptor</keyword>
<dbReference type="Pfam" id="PF07715">
    <property type="entry name" value="Plug"/>
    <property type="match status" value="1"/>
</dbReference>
<dbReference type="CDD" id="cd01347">
    <property type="entry name" value="ligand_gated_channel"/>
    <property type="match status" value="1"/>
</dbReference>
<evidence type="ECO:0000256" key="1">
    <source>
        <dbReference type="ARBA" id="ARBA00004571"/>
    </source>
</evidence>
<proteinExistence type="inferred from homology"/>
<feature type="domain" description="TonB-dependent receptor plug" evidence="14">
    <location>
        <begin position="49"/>
        <end position="166"/>
    </location>
</feature>
<dbReference type="GO" id="GO:0009279">
    <property type="term" value="C:cell outer membrane"/>
    <property type="evidence" value="ECO:0007669"/>
    <property type="project" value="UniProtKB-SubCell"/>
</dbReference>
<organism evidence="16 17">
    <name type="scientific">Pseudoduganella buxea</name>
    <dbReference type="NCBI Taxonomy" id="1949069"/>
    <lineage>
        <taxon>Bacteria</taxon>
        <taxon>Pseudomonadati</taxon>
        <taxon>Pseudomonadota</taxon>
        <taxon>Betaproteobacteria</taxon>
        <taxon>Burkholderiales</taxon>
        <taxon>Oxalobacteraceae</taxon>
        <taxon>Telluria group</taxon>
        <taxon>Pseudoduganella</taxon>
    </lineage>
</organism>
<comment type="subcellular location">
    <subcellularLocation>
        <location evidence="1 10">Cell outer membrane</location>
        <topology evidence="1 10">Multi-pass membrane protein</topology>
    </subcellularLocation>
</comment>
<evidence type="ECO:0000259" key="14">
    <source>
        <dbReference type="Pfam" id="PF07715"/>
    </source>
</evidence>
<dbReference type="AlphaFoldDB" id="A0A6I3SYL6"/>
<comment type="caution">
    <text evidence="16">The sequence shown here is derived from an EMBL/GenBank/DDBJ whole genome shotgun (WGS) entry which is preliminary data.</text>
</comment>
<accession>A0A6I3SYL6</accession>
<keyword evidence="6 11" id="KW-0798">TonB box</keyword>
<dbReference type="RefSeq" id="WP_155471496.1">
    <property type="nucleotide sequence ID" value="NZ_BMKG01000033.1"/>
</dbReference>
<feature type="signal peptide" evidence="12">
    <location>
        <begin position="1"/>
        <end position="25"/>
    </location>
</feature>
<sequence length="946" mass="99949">MLRKTILVRSLSMAFGVAAALPAMAQQAPAEPAVQKVVVTGSLISRADKETPSPVQVLSAEDIAKTGYTSIAEVLSNLSANGQGALGTGFSGAFAAGASGVSLRGLSVGLTLVLIDGHRMAPYPLSDDAQRQFVDVSSIPFDAVERIEVLKDGASAMYGSDAVAGVVNIILKKKFNGFNINTDVGNSQHGGGKNYKVAATGGIGDLENDGYNAFISAEYRHADAIKLSQRDSNDWASGDWTRRGGLNLTRGVPNAGNSFLTAGSSPFLYNPAGGVNNASSYQFLDPNCNFVKYRAGQCTVRDVVSNLQPESDKFNVIGGFTKKLGEDWTLALKASMFKRQSTNGRGLLAGNSFSPITFAGYTALVPGQTPAIVNRVPSTLLAANNPLNQLGAPARLYGYIPGVPNTSQQDNSSTATRFAADLNGSWMGWDIAAAAGFAKVKTETEYNGYVNRVALYNALNRPTNPFNPLGGNSAADMAAIAPTFNNQAESKLTYADLHGSRELMQLPGGPLALAAGVSWYKKELNAPPPDLLSQGIAGNGSAYVFGEETNTAAFAELSAMPIKNLEVSASARYDHYDTYGNSFTPGAKFKWQAHPMATLRGTFARGFRAPNAAEVGTASSTFSFHAINDPILCADGVRTTPGNVPAACGFTPAFVQITNPDLEPEKSKSFTLGLILEPVKNLTATIDYYNIKVNNQINTESGLPDYVPSYVRNPAVPTDVAGPNGTLITATPSVGSIAYATSSYVNSGSTQSRGVELDLAYRFRAGDIGNFRAQLTFNHMISYKLTQLGEEYELAGTHGPSVVSGNTGNPKNRAQLTLGYEKGPLNFTTTLNWVSSYSALDPSIGANNCADAAIGVGGRTYFANNDNITPDNYCTIRSFLSTDLNATYKLTKNLTLRASILNAFDRAPPIDVATYGNAGNLTSYNATLHQAGAVGRFFSVGASYAF</sequence>
<gene>
    <name evidence="15" type="primary">btuB</name>
    <name evidence="15" type="ORF">GCM10011572_49980</name>
    <name evidence="16" type="ORF">GM672_15795</name>
</gene>
<evidence type="ECO:0000256" key="7">
    <source>
        <dbReference type="ARBA" id="ARBA00023136"/>
    </source>
</evidence>
<evidence type="ECO:0000256" key="11">
    <source>
        <dbReference type="RuleBase" id="RU003357"/>
    </source>
</evidence>
<keyword evidence="5 10" id="KW-0812">Transmembrane</keyword>
<evidence type="ECO:0000256" key="5">
    <source>
        <dbReference type="ARBA" id="ARBA00022692"/>
    </source>
</evidence>
<dbReference type="SUPFAM" id="SSF56935">
    <property type="entry name" value="Porins"/>
    <property type="match status" value="1"/>
</dbReference>
<keyword evidence="3 10" id="KW-0813">Transport</keyword>
<reference evidence="16 17" key="3">
    <citation type="submission" date="2019-11" db="EMBL/GenBank/DDBJ databases">
        <title>Type strains purchased from KCTC, JCM and DSMZ.</title>
        <authorList>
            <person name="Lu H."/>
        </authorList>
    </citation>
    <scope>NUCLEOTIDE SEQUENCE [LARGE SCALE GENOMIC DNA]</scope>
    <source>
        <strain evidence="16 17">KCTC 52429</strain>
    </source>
</reference>
<dbReference type="Gene3D" id="2.40.170.20">
    <property type="entry name" value="TonB-dependent receptor, beta-barrel domain"/>
    <property type="match status" value="1"/>
</dbReference>
<dbReference type="InterPro" id="IPR012910">
    <property type="entry name" value="Plug_dom"/>
</dbReference>
<evidence type="ECO:0000313" key="17">
    <source>
        <dbReference type="Proteomes" id="UP000430634"/>
    </source>
</evidence>
<dbReference type="PANTHER" id="PTHR47234">
    <property type="match status" value="1"/>
</dbReference>
<evidence type="ECO:0000256" key="10">
    <source>
        <dbReference type="PROSITE-ProRule" id="PRU01360"/>
    </source>
</evidence>
<dbReference type="Proteomes" id="UP000430634">
    <property type="component" value="Unassembled WGS sequence"/>
</dbReference>
<dbReference type="Pfam" id="PF00593">
    <property type="entry name" value="TonB_dep_Rec_b-barrel"/>
    <property type="match status" value="1"/>
</dbReference>
<reference evidence="15" key="4">
    <citation type="submission" date="2024-05" db="EMBL/GenBank/DDBJ databases">
        <authorList>
            <person name="Sun Q."/>
            <person name="Zhou Y."/>
        </authorList>
    </citation>
    <scope>NUCLEOTIDE SEQUENCE</scope>
    <source>
        <strain evidence="15">CGMCC 1.15931</strain>
    </source>
</reference>
<evidence type="ECO:0000256" key="8">
    <source>
        <dbReference type="ARBA" id="ARBA00023170"/>
    </source>
</evidence>
<evidence type="ECO:0000256" key="2">
    <source>
        <dbReference type="ARBA" id="ARBA00009810"/>
    </source>
</evidence>
<evidence type="ECO:0000259" key="13">
    <source>
        <dbReference type="Pfam" id="PF00593"/>
    </source>
</evidence>
<dbReference type="PROSITE" id="PS52016">
    <property type="entry name" value="TONB_DEPENDENT_REC_3"/>
    <property type="match status" value="1"/>
</dbReference>
<protein>
    <submittedName>
        <fullName evidence="16">TonB-dependent receptor</fullName>
    </submittedName>
</protein>
<evidence type="ECO:0000256" key="6">
    <source>
        <dbReference type="ARBA" id="ARBA00023077"/>
    </source>
</evidence>
<dbReference type="InterPro" id="IPR036942">
    <property type="entry name" value="Beta-barrel_TonB_sf"/>
</dbReference>
<dbReference type="OrthoDB" id="8530571at2"/>
<reference evidence="18" key="2">
    <citation type="journal article" date="2019" name="Int. J. Syst. Evol. Microbiol.">
        <title>The Global Catalogue of Microorganisms (GCM) 10K type strain sequencing project: providing services to taxonomists for standard genome sequencing and annotation.</title>
        <authorList>
            <consortium name="The Broad Institute Genomics Platform"/>
            <consortium name="The Broad Institute Genome Sequencing Center for Infectious Disease"/>
            <person name="Wu L."/>
            <person name="Ma J."/>
        </authorList>
    </citation>
    <scope>NUCLEOTIDE SEQUENCE [LARGE SCALE GENOMIC DNA]</scope>
    <source>
        <strain evidence="18">CGMCC 1.15931</strain>
    </source>
</reference>
<keyword evidence="7 10" id="KW-0472">Membrane</keyword>
<dbReference type="Gene3D" id="2.170.130.10">
    <property type="entry name" value="TonB-dependent receptor, plug domain"/>
    <property type="match status" value="1"/>
</dbReference>
<dbReference type="InterPro" id="IPR039426">
    <property type="entry name" value="TonB-dep_rcpt-like"/>
</dbReference>
<keyword evidence="12" id="KW-0732">Signal</keyword>
<evidence type="ECO:0000256" key="4">
    <source>
        <dbReference type="ARBA" id="ARBA00022452"/>
    </source>
</evidence>
<dbReference type="EMBL" id="WNKZ01000045">
    <property type="protein sequence ID" value="MTV54194.1"/>
    <property type="molecule type" value="Genomic_DNA"/>
</dbReference>
<reference evidence="15" key="1">
    <citation type="journal article" date="2014" name="Int. J. Syst. Evol. Microbiol.">
        <title>Complete genome of a new Firmicutes species belonging to the dominant human colonic microbiota ('Ruminococcus bicirculans') reveals two chromosomes and a selective capacity to utilize plant glucans.</title>
        <authorList>
            <consortium name="NISC Comparative Sequencing Program"/>
            <person name="Wegmann U."/>
            <person name="Louis P."/>
            <person name="Goesmann A."/>
            <person name="Henrissat B."/>
            <person name="Duncan S.H."/>
            <person name="Flint H.J."/>
        </authorList>
    </citation>
    <scope>NUCLEOTIDE SEQUENCE</scope>
    <source>
        <strain evidence="15">CGMCC 1.15931</strain>
    </source>
</reference>
<dbReference type="InterPro" id="IPR000531">
    <property type="entry name" value="Beta-barrel_TonB"/>
</dbReference>
<evidence type="ECO:0000313" key="15">
    <source>
        <dbReference type="EMBL" id="GGC22514.1"/>
    </source>
</evidence>
<dbReference type="Proteomes" id="UP000622638">
    <property type="component" value="Unassembled WGS sequence"/>
</dbReference>
<evidence type="ECO:0000256" key="9">
    <source>
        <dbReference type="ARBA" id="ARBA00023237"/>
    </source>
</evidence>
<keyword evidence="4 10" id="KW-1134">Transmembrane beta strand</keyword>
<dbReference type="PANTHER" id="PTHR47234:SF2">
    <property type="entry name" value="TONB-DEPENDENT RECEPTOR"/>
    <property type="match status" value="1"/>
</dbReference>
<dbReference type="EMBL" id="BMKG01000033">
    <property type="protein sequence ID" value="GGC22514.1"/>
    <property type="molecule type" value="Genomic_DNA"/>
</dbReference>
<keyword evidence="9 10" id="KW-0998">Cell outer membrane</keyword>
<dbReference type="InterPro" id="IPR037066">
    <property type="entry name" value="Plug_dom_sf"/>
</dbReference>
<comment type="similarity">
    <text evidence="2 10 11">Belongs to the TonB-dependent receptor family.</text>
</comment>
<evidence type="ECO:0000256" key="3">
    <source>
        <dbReference type="ARBA" id="ARBA00022448"/>
    </source>
</evidence>
<name>A0A6I3SYL6_9BURK</name>
<keyword evidence="18" id="KW-1185">Reference proteome</keyword>